<reference evidence="1" key="1">
    <citation type="submission" date="2021-01" db="EMBL/GenBank/DDBJ databases">
        <authorList>
            <person name="Corre E."/>
            <person name="Pelletier E."/>
            <person name="Niang G."/>
            <person name="Scheremetjew M."/>
            <person name="Finn R."/>
            <person name="Kale V."/>
            <person name="Holt S."/>
            <person name="Cochrane G."/>
            <person name="Meng A."/>
            <person name="Brown T."/>
            <person name="Cohen L."/>
        </authorList>
    </citation>
    <scope>NUCLEOTIDE SEQUENCE</scope>
</reference>
<evidence type="ECO:0000313" key="1">
    <source>
        <dbReference type="EMBL" id="CAD8826196.1"/>
    </source>
</evidence>
<proteinExistence type="predicted"/>
<organism evidence="1">
    <name type="scientific">Noctiluca scintillans</name>
    <name type="common">Sea sparkle</name>
    <name type="synonym">Red tide dinoflagellate</name>
    <dbReference type="NCBI Taxonomy" id="2966"/>
    <lineage>
        <taxon>Eukaryota</taxon>
        <taxon>Sar</taxon>
        <taxon>Alveolata</taxon>
        <taxon>Dinophyceae</taxon>
        <taxon>Noctilucales</taxon>
        <taxon>Noctilucaceae</taxon>
        <taxon>Noctiluca</taxon>
    </lineage>
</organism>
<accession>A0A7S1EVC9</accession>
<dbReference type="EMBL" id="HBFQ01000817">
    <property type="protein sequence ID" value="CAD8826196.1"/>
    <property type="molecule type" value="Transcribed_RNA"/>
</dbReference>
<name>A0A7S1EVC9_NOCSC</name>
<protein>
    <submittedName>
        <fullName evidence="1">Uncharacterized protein</fullName>
    </submittedName>
</protein>
<dbReference type="AlphaFoldDB" id="A0A7S1EVC9"/>
<sequence length="175" mass="20271">MLSWSAFFETTERPVCYDRDGRVCNQSAVSALHRDVTEQTKRLRRLQEAQADPTFAAHLAEVNGEALAAENRLRERAGAYERSWDAFDKAFAAYEEEARNWGQVARGLEKEYHARCRSLHDVTMPCEKQWRVFLDEERARGPLPRCKVGVVTPYVRVPRHAGWLDWMLSQHPTSH</sequence>
<gene>
    <name evidence="1" type="ORF">NSCI0253_LOCUS542</name>
</gene>